<reference evidence="2" key="1">
    <citation type="submission" date="2018-06" db="EMBL/GenBank/DDBJ databases">
        <title>Whole genome analysis of phage vB_ApiM_fHyAci03 infecting Acinetobacter pittii.</title>
        <authorList>
            <person name="Kiljunen S."/>
            <person name="Wicklund A."/>
            <person name="Skurnik M."/>
        </authorList>
    </citation>
    <scope>NUCLEOTIDE SEQUENCE [LARGE SCALE GENOMIC DNA]</scope>
</reference>
<evidence type="ECO:0000313" key="2">
    <source>
        <dbReference type="Proteomes" id="UP000255697"/>
    </source>
</evidence>
<name>A0A345AV04_9CAUD</name>
<accession>A0A345AV04</accession>
<organism evidence="1 2">
    <name type="scientific">Acinetobacter phage vB_ApiM_fHyAci03</name>
    <dbReference type="NCBI Taxonomy" id="2269366"/>
    <lineage>
        <taxon>Viruses</taxon>
        <taxon>Duplodnaviria</taxon>
        <taxon>Heunggongvirae</taxon>
        <taxon>Uroviricota</taxon>
        <taxon>Caudoviricetes</taxon>
        <taxon>Pantevenvirales</taxon>
        <taxon>Straboviridae</taxon>
        <taxon>Twarogvirinae</taxon>
        <taxon>Lazarusvirus</taxon>
        <taxon>Lazarusvirus fhyacithree</taxon>
    </lineage>
</organism>
<protein>
    <submittedName>
        <fullName evidence="1">Neck protein</fullName>
    </submittedName>
</protein>
<dbReference type="Proteomes" id="UP000255697">
    <property type="component" value="Segment"/>
</dbReference>
<sequence>MFTEPKTPKQLKDHILMRLGAPIIKIEVTEQQIMQCIQRALELYGEYHYNGLNKTFMWIYVGDDETYKNGVFDLSKENIFAVTQILRGNTGALLTMDGSATYPWVSDFILGLAGVNGCSTAQSFGPNAYGANLSYYTSVMQYWTQLQNMLNPVPDYWFNDDTGQLKLSGNFKKGDYLFLEVWVKSFVDTSHSVGTYAGYGYAQAEQDQWSLSDTYNNANRRVEGYRAGENNGTKQGAFNNRWVKDYATALVKELNGQILAKHQGMQLAGGTTVDGLRLIEESRIEKERLREELDLLAAPPGILMG</sequence>
<proteinExistence type="predicted"/>
<dbReference type="EMBL" id="MH460829">
    <property type="protein sequence ID" value="AXF40737.1"/>
    <property type="molecule type" value="Genomic_DNA"/>
</dbReference>
<evidence type="ECO:0000313" key="1">
    <source>
        <dbReference type="EMBL" id="AXF40737.1"/>
    </source>
</evidence>
<gene>
    <name evidence="1" type="ORF">Ac3_176</name>
</gene>
<keyword evidence="2" id="KW-1185">Reference proteome</keyword>